<dbReference type="InterPro" id="IPR004199">
    <property type="entry name" value="B-gal_small/dom_5"/>
</dbReference>
<dbReference type="Gene3D" id="2.70.98.10">
    <property type="match status" value="1"/>
</dbReference>
<dbReference type="PANTHER" id="PTHR46323:SF2">
    <property type="entry name" value="BETA-GALACTOSIDASE"/>
    <property type="match status" value="1"/>
</dbReference>
<dbReference type="RefSeq" id="WP_056981473.1">
    <property type="nucleotide sequence ID" value="NZ_BJVK01000029.1"/>
</dbReference>
<dbReference type="GO" id="GO:0004565">
    <property type="term" value="F:beta-galactosidase activity"/>
    <property type="evidence" value="ECO:0007669"/>
    <property type="project" value="UniProtKB-EC"/>
</dbReference>
<dbReference type="InterPro" id="IPR011013">
    <property type="entry name" value="Gal_mutarotase_sf_dom"/>
</dbReference>
<dbReference type="PANTHER" id="PTHR46323">
    <property type="entry name" value="BETA-GALACTOSIDASE"/>
    <property type="match status" value="1"/>
</dbReference>
<keyword evidence="6" id="KW-1185">Reference proteome</keyword>
<dbReference type="AlphaFoldDB" id="A0A511DYY3"/>
<evidence type="ECO:0000313" key="5">
    <source>
        <dbReference type="EMBL" id="GEL29004.1"/>
    </source>
</evidence>
<dbReference type="EC" id="3.2.1.23" evidence="2"/>
<organism evidence="5 6">
    <name type="scientific">Lentilactobacillus kefiri</name>
    <name type="common">Lactobacillus kefiri</name>
    <dbReference type="NCBI Taxonomy" id="33962"/>
    <lineage>
        <taxon>Bacteria</taxon>
        <taxon>Bacillati</taxon>
        <taxon>Bacillota</taxon>
        <taxon>Bacilli</taxon>
        <taxon>Lactobacillales</taxon>
        <taxon>Lactobacillaceae</taxon>
        <taxon>Lentilactobacillus</taxon>
    </lineage>
</organism>
<dbReference type="STRING" id="1423764.FC95_GL000793"/>
<evidence type="ECO:0000313" key="6">
    <source>
        <dbReference type="Proteomes" id="UP000321893"/>
    </source>
</evidence>
<keyword evidence="4" id="KW-0326">Glycosidase</keyword>
<dbReference type="SMART" id="SM01038">
    <property type="entry name" value="Bgal_small_N"/>
    <property type="match status" value="1"/>
</dbReference>
<reference evidence="5" key="1">
    <citation type="submission" date="2019-07" db="EMBL/GenBank/DDBJ databases">
        <title>Whole genome shotgun sequence of Lactobacillus kefiri NBRC 15888.</title>
        <authorList>
            <person name="Hosoyama A."/>
            <person name="Uohara A."/>
            <person name="Ohji S."/>
            <person name="Ichikawa N."/>
        </authorList>
    </citation>
    <scope>NUCLEOTIDE SEQUENCE [LARGE SCALE GENOMIC DNA]</scope>
    <source>
        <strain evidence="5">NBRC 15888</strain>
    </source>
</reference>
<dbReference type="InterPro" id="IPR014718">
    <property type="entry name" value="GH-type_carb-bd"/>
</dbReference>
<comment type="catalytic activity">
    <reaction evidence="1">
        <text>Hydrolysis of terminal non-reducing beta-D-galactose residues in beta-D-galactosides.</text>
        <dbReference type="EC" id="3.2.1.23"/>
    </reaction>
</comment>
<dbReference type="GO" id="GO:0009341">
    <property type="term" value="C:beta-galactosidase complex"/>
    <property type="evidence" value="ECO:0007669"/>
    <property type="project" value="InterPro"/>
</dbReference>
<evidence type="ECO:0000256" key="2">
    <source>
        <dbReference type="ARBA" id="ARBA00012756"/>
    </source>
</evidence>
<accession>A0A511DYY3</accession>
<dbReference type="EMBL" id="BJVK01000029">
    <property type="protein sequence ID" value="GEL29004.1"/>
    <property type="molecule type" value="Genomic_DNA"/>
</dbReference>
<dbReference type="InterPro" id="IPR050347">
    <property type="entry name" value="Bact_Beta-galactosidase"/>
</dbReference>
<evidence type="ECO:0000256" key="3">
    <source>
        <dbReference type="ARBA" id="ARBA00022801"/>
    </source>
</evidence>
<keyword evidence="3" id="KW-0378">Hydrolase</keyword>
<dbReference type="GO" id="GO:0005990">
    <property type="term" value="P:lactose catabolic process"/>
    <property type="evidence" value="ECO:0007669"/>
    <property type="project" value="TreeGrafter"/>
</dbReference>
<dbReference type="GO" id="GO:0030246">
    <property type="term" value="F:carbohydrate binding"/>
    <property type="evidence" value="ECO:0007669"/>
    <property type="project" value="InterPro"/>
</dbReference>
<comment type="caution">
    <text evidence="5">The sequence shown here is derived from an EMBL/GenBank/DDBJ whole genome shotgun (WGS) entry which is preliminary data.</text>
</comment>
<name>A0A511DYY3_LENKE</name>
<dbReference type="OrthoDB" id="1934936at2"/>
<sequence length="319" mass="35781">MVNTNNQLHVIYGDGGIGVGGQNFHYIFNYTRGGIESLVINGREWMYREPKPTFWRATTDNDRGNGFSKQAVQWYGADMFANADKVDIKINDQSIEFPSAPKNNQYSNHEYVDQLEVIYHYTTLTIPTTQVDVSYKVTADGVISVHVHYTGNDQLPDLPVFGMRFVMPTAAIGYEYAGLSGETYPDRMAGGVPGEYKVEGLPVTNYMVPQDCGVHMKTDWLKVTRTTTKDNSDHSDKPFSIKFENDGQPFAFSCLPYTAEELENATHQEELPLPRRTVVSILGAVRGVGGIDSWGRDVEEKYHIPAGKDIDFGFKITHI</sequence>
<dbReference type="Pfam" id="PF02929">
    <property type="entry name" value="Bgal_small_N"/>
    <property type="match status" value="1"/>
</dbReference>
<evidence type="ECO:0000256" key="1">
    <source>
        <dbReference type="ARBA" id="ARBA00001412"/>
    </source>
</evidence>
<dbReference type="Proteomes" id="UP000321893">
    <property type="component" value="Unassembled WGS sequence"/>
</dbReference>
<dbReference type="SUPFAM" id="SSF74650">
    <property type="entry name" value="Galactose mutarotase-like"/>
    <property type="match status" value="1"/>
</dbReference>
<protein>
    <recommendedName>
        <fullName evidence="2">beta-galactosidase</fullName>
        <ecNumber evidence="2">3.2.1.23</ecNumber>
    </recommendedName>
</protein>
<proteinExistence type="predicted"/>
<dbReference type="GeneID" id="71566305"/>
<gene>
    <name evidence="5" type="primary">lacM</name>
    <name evidence="5" type="ORF">LKE01_18240</name>
</gene>
<evidence type="ECO:0000256" key="4">
    <source>
        <dbReference type="ARBA" id="ARBA00023295"/>
    </source>
</evidence>